<gene>
    <name evidence="2" type="ORF">PENTCL1PPCAC_26268</name>
</gene>
<name>A0AAV5UCM1_9BILA</name>
<dbReference type="InterPro" id="IPR050508">
    <property type="entry name" value="Methyltransf_Superfamily"/>
</dbReference>
<dbReference type="InterPro" id="IPR029063">
    <property type="entry name" value="SAM-dependent_MTases_sf"/>
</dbReference>
<dbReference type="AlphaFoldDB" id="A0AAV5UCM1"/>
<dbReference type="CDD" id="cd02440">
    <property type="entry name" value="AdoMet_MTases"/>
    <property type="match status" value="1"/>
</dbReference>
<dbReference type="PANTHER" id="PTHR42912:SF83">
    <property type="entry name" value="METHYLTRANSFERASE TYPE 11 DOMAIN-CONTAINING PROTEIN"/>
    <property type="match status" value="1"/>
</dbReference>
<protein>
    <recommendedName>
        <fullName evidence="1">Methyltransferase type 11 domain-containing protein</fullName>
    </recommendedName>
</protein>
<dbReference type="InterPro" id="IPR013216">
    <property type="entry name" value="Methyltransf_11"/>
</dbReference>
<sequence length="269" mass="31064">SISMSKRFLELAFSDLANQLAFPVKSFTGSALTRWQSKRSAPIVRGVLDKVDVKPDSYVLELGYGRGNGIGEALARVSTGSGVVFGLERSPYMEEVTRKRFILEEKEQRKLVLDRCFDIRHLSYPSDFFDVVFHVDLFYFIKQESMLDVCRELHRVMKPEGILACGMQLSSLHELEKWGLLTKSQTHPMRYLRNLEPAGFEDVKMEYIPSPRGEIQVMTARKPAVDESHFDPEERMKELEKDIKREMLRQTLVQTGRTPTKEDLDLLRE</sequence>
<dbReference type="GO" id="GO:0008757">
    <property type="term" value="F:S-adenosylmethionine-dependent methyltransferase activity"/>
    <property type="evidence" value="ECO:0007669"/>
    <property type="project" value="InterPro"/>
</dbReference>
<evidence type="ECO:0000313" key="2">
    <source>
        <dbReference type="EMBL" id="GMT04094.1"/>
    </source>
</evidence>
<keyword evidence="3" id="KW-1185">Reference proteome</keyword>
<comment type="caution">
    <text evidence="2">The sequence shown here is derived from an EMBL/GenBank/DDBJ whole genome shotgun (WGS) entry which is preliminary data.</text>
</comment>
<dbReference type="Proteomes" id="UP001432027">
    <property type="component" value="Unassembled WGS sequence"/>
</dbReference>
<dbReference type="SUPFAM" id="SSF53335">
    <property type="entry name" value="S-adenosyl-L-methionine-dependent methyltransferases"/>
    <property type="match status" value="1"/>
</dbReference>
<dbReference type="PANTHER" id="PTHR42912">
    <property type="entry name" value="METHYLTRANSFERASE"/>
    <property type="match status" value="1"/>
</dbReference>
<accession>A0AAV5UCM1</accession>
<dbReference type="EMBL" id="BTSX01000006">
    <property type="protein sequence ID" value="GMT04094.1"/>
    <property type="molecule type" value="Genomic_DNA"/>
</dbReference>
<evidence type="ECO:0000313" key="3">
    <source>
        <dbReference type="Proteomes" id="UP001432027"/>
    </source>
</evidence>
<proteinExistence type="predicted"/>
<feature type="non-terminal residue" evidence="2">
    <location>
        <position position="1"/>
    </location>
</feature>
<dbReference type="Gene3D" id="3.40.50.150">
    <property type="entry name" value="Vaccinia Virus protein VP39"/>
    <property type="match status" value="1"/>
</dbReference>
<reference evidence="2" key="1">
    <citation type="submission" date="2023-10" db="EMBL/GenBank/DDBJ databases">
        <title>Genome assembly of Pristionchus species.</title>
        <authorList>
            <person name="Yoshida K."/>
            <person name="Sommer R.J."/>
        </authorList>
    </citation>
    <scope>NUCLEOTIDE SEQUENCE</scope>
    <source>
        <strain evidence="2">RS0144</strain>
    </source>
</reference>
<evidence type="ECO:0000259" key="1">
    <source>
        <dbReference type="Pfam" id="PF08241"/>
    </source>
</evidence>
<organism evidence="2 3">
    <name type="scientific">Pristionchus entomophagus</name>
    <dbReference type="NCBI Taxonomy" id="358040"/>
    <lineage>
        <taxon>Eukaryota</taxon>
        <taxon>Metazoa</taxon>
        <taxon>Ecdysozoa</taxon>
        <taxon>Nematoda</taxon>
        <taxon>Chromadorea</taxon>
        <taxon>Rhabditida</taxon>
        <taxon>Rhabditina</taxon>
        <taxon>Diplogasteromorpha</taxon>
        <taxon>Diplogasteroidea</taxon>
        <taxon>Neodiplogasteridae</taxon>
        <taxon>Pristionchus</taxon>
    </lineage>
</organism>
<feature type="domain" description="Methyltransferase type 11" evidence="1">
    <location>
        <begin position="60"/>
        <end position="165"/>
    </location>
</feature>
<dbReference type="Pfam" id="PF08241">
    <property type="entry name" value="Methyltransf_11"/>
    <property type="match status" value="1"/>
</dbReference>